<dbReference type="Gene3D" id="2.30.29.30">
    <property type="entry name" value="Pleckstrin-homology domain (PH domain)/Phosphotyrosine-binding domain (PTB)"/>
    <property type="match status" value="1"/>
</dbReference>
<dbReference type="InterPro" id="IPR002821">
    <property type="entry name" value="Hydantoinase_A"/>
</dbReference>
<dbReference type="EMBL" id="MU853427">
    <property type="protein sequence ID" value="KAK4131182.1"/>
    <property type="molecule type" value="Genomic_DNA"/>
</dbReference>
<dbReference type="Pfam" id="PF15409">
    <property type="entry name" value="PH_8"/>
    <property type="match status" value="1"/>
</dbReference>
<reference evidence="8" key="1">
    <citation type="journal article" date="2023" name="Mol. Phylogenet. Evol.">
        <title>Genome-scale phylogeny and comparative genomics of the fungal order Sordariales.</title>
        <authorList>
            <person name="Hensen N."/>
            <person name="Bonometti L."/>
            <person name="Westerberg I."/>
            <person name="Brannstrom I.O."/>
            <person name="Guillou S."/>
            <person name="Cros-Aarteil S."/>
            <person name="Calhoun S."/>
            <person name="Haridas S."/>
            <person name="Kuo A."/>
            <person name="Mondo S."/>
            <person name="Pangilinan J."/>
            <person name="Riley R."/>
            <person name="LaButti K."/>
            <person name="Andreopoulos B."/>
            <person name="Lipzen A."/>
            <person name="Chen C."/>
            <person name="Yan M."/>
            <person name="Daum C."/>
            <person name="Ng V."/>
            <person name="Clum A."/>
            <person name="Steindorff A."/>
            <person name="Ohm R.A."/>
            <person name="Martin F."/>
            <person name="Silar P."/>
            <person name="Natvig D.O."/>
            <person name="Lalanne C."/>
            <person name="Gautier V."/>
            <person name="Ament-Velasquez S.L."/>
            <person name="Kruys A."/>
            <person name="Hutchinson M.I."/>
            <person name="Powell A.J."/>
            <person name="Barry K."/>
            <person name="Miller A.N."/>
            <person name="Grigoriev I.V."/>
            <person name="Debuchy R."/>
            <person name="Gladieux P."/>
            <person name="Hiltunen Thoren M."/>
            <person name="Johannesson H."/>
        </authorList>
    </citation>
    <scope>NUCLEOTIDE SEQUENCE</scope>
    <source>
        <strain evidence="8">CBS 123565</strain>
    </source>
</reference>
<feature type="compositionally biased region" description="Acidic residues" evidence="6">
    <location>
        <begin position="545"/>
        <end position="556"/>
    </location>
</feature>
<dbReference type="PANTHER" id="PTHR11365">
    <property type="entry name" value="5-OXOPROLINASE RELATED"/>
    <property type="match status" value="1"/>
</dbReference>
<feature type="region of interest" description="Disordered" evidence="6">
    <location>
        <begin position="321"/>
        <end position="346"/>
    </location>
</feature>
<organism evidence="8 9">
    <name type="scientific">Trichocladium antarcticum</name>
    <dbReference type="NCBI Taxonomy" id="1450529"/>
    <lineage>
        <taxon>Eukaryota</taxon>
        <taxon>Fungi</taxon>
        <taxon>Dikarya</taxon>
        <taxon>Ascomycota</taxon>
        <taxon>Pezizomycotina</taxon>
        <taxon>Sordariomycetes</taxon>
        <taxon>Sordariomycetidae</taxon>
        <taxon>Sordariales</taxon>
        <taxon>Chaetomiaceae</taxon>
        <taxon>Trichocladium</taxon>
    </lineage>
</organism>
<dbReference type="InterPro" id="IPR003692">
    <property type="entry name" value="Hydantoinase_B"/>
</dbReference>
<dbReference type="InterPro" id="IPR011993">
    <property type="entry name" value="PH-like_dom_sf"/>
</dbReference>
<dbReference type="Pfam" id="PF05378">
    <property type="entry name" value="Hydant_A_N"/>
    <property type="match status" value="1"/>
</dbReference>
<evidence type="ECO:0000256" key="5">
    <source>
        <dbReference type="ARBA" id="ARBA00023121"/>
    </source>
</evidence>
<dbReference type="Pfam" id="PF01237">
    <property type="entry name" value="Oxysterol_BP"/>
    <property type="match status" value="1"/>
</dbReference>
<evidence type="ECO:0000256" key="1">
    <source>
        <dbReference type="ARBA" id="ARBA00008842"/>
    </source>
</evidence>
<comment type="caution">
    <text evidence="8">The sequence shown here is derived from an EMBL/GenBank/DDBJ whole genome shotgun (WGS) entry which is preliminary data.</text>
</comment>
<keyword evidence="9" id="KW-1185">Reference proteome</keyword>
<dbReference type="SUPFAM" id="SSF50729">
    <property type="entry name" value="PH domain-like"/>
    <property type="match status" value="1"/>
</dbReference>
<evidence type="ECO:0000313" key="9">
    <source>
        <dbReference type="Proteomes" id="UP001304895"/>
    </source>
</evidence>
<dbReference type="SUPFAM" id="SSF144000">
    <property type="entry name" value="Oxysterol-binding protein-like"/>
    <property type="match status" value="1"/>
</dbReference>
<dbReference type="PANTHER" id="PTHR11365:SF2">
    <property type="entry name" value="5-OXOPROLINASE"/>
    <property type="match status" value="1"/>
</dbReference>
<feature type="compositionally biased region" description="Basic and acidic residues" evidence="6">
    <location>
        <begin position="2300"/>
        <end position="2316"/>
    </location>
</feature>
<sequence>MAGIEQLEIHSKAYIVRWVKVDVGHTISWSVQPHKKSINFAIVKHPGTGATNLTSHPDEPSGPEQPTDGAAETKPGLFAKRDASTAQDQLAKKGFIPIKWHGKCEADKVSVGTYDVTQGGMFGLVFDNTFSKQTAKTATFVLLTYPTGSPPQTARHLPNLQAGPAASSSRTSLGKHNSPRLGGPTSESVDSLPSHQTAGRGRGRALSTATRSDRAAPSPYHVGVLMKRRRKKGQGYARRFFSLDYTTCTLSYYHNRNSSALRGAIPLSLAAIAADERRREITIDSGAEVWHLKTSNAKEFGEWARALERASKIARGLEAAVSEPVPETQGGPATPTLVLPHSQHEEDREWEQVEALVSRIVGTRDALRRLVKDLAAEGRPPSSHGAYLSPGTPAPAVPEDSDGYFTPQADKRPFWKRKSSAASTLTPGSFQTAVGTSLAVPTPATAAAAAAVPNGPKPSEGGVGGDRNTYENCAALLKDLDSVVVGFSGLLTTSKRRRMPGGAQAAAAPRHSMESTASTVEEFFDAEAGEADRSQSQLLLIDHQSEEDTPESDGEEASIHESCSVSSMDDDEDYSHAGDSARSLFPGKPKSLTPLPIADVIRRRKTVPPAKVLPPSLIAFVRKNVGKDLSTISMPVSANEPLSLLQRMAEQLEYAGLLDAAARQDAAAQRLARVAAFAVSQFSNSRAKERAIRKPFNPLLGETFELVRSEADVPGGFRLLVEKVSHRPVRLAMQADSASWSFAQSPAPTQKFWGKSAELTTEGRVRVSLRLPDGRDEHYSWNTATVFLRNVVMGEKYVEPVGTMYVCNDSTGAKAAVEFRSKGVFGGRGEEVQVELSGPDGERGGLSLTGTWTAGLREAAGGPEIWTVGRLVEDAARTYGFTTFAAGLNEITAVEKGRLPPTDTRLRPDQRLAEQGELDAAEEWKVRLEEAQRQRRRDMEGRGEDHRPRWFVRAATGQDGGEEVWRLKGGKEGYWEERARGAHQLRNMATKQRGVRIAIDRGGTFTDCVGNYNGRDVVIKLLSEDPANYGDAPLEGIRRIMAHFLATDLPRGQPLDTSRIDSIRMGTTVATNALLERKGERIALVATRGFGDCLVIGNQSRPRIFDLAIRKPEVLYSAVVEVDERVTLEDYAEDPARHVTRAAAKAGSPGAAAAALVTGLSGEAVRILRRPDRETVRAQLQQIFDRGIRSIAVCLMHAYTFPDHEALVGDVAREMGFQHVSLSHELMPMIKLVPRATSVCADAYLTPAIKRYIAAFQRGFAGGLGTGGAAGPRCEFMQSDGGLVRVDRFTGLRAILSGPAGGVVGYAITSYDDKTRIPVIGFDMGGTSTDVSRYGDGRYDHTFETTTAGVTIQSPQLDINTVAAGGGSMLFFRNGLFVVGPESAGAHPGPACYRKGGPATVTDANLFLGRLLPGFFPKIFGPHEDEGLDPEASRKVLQALADQIRSETGRRMDVDEVAYGFLTVANEAMTRPIRSITEAKGHDTSKHRLATFGGAGGQHAVAIAESLGIRQILIHRYSSVLSAYGMALADVVDERQEPDSTVWRDTADVVHRLKQKMDRLRGKSREALRDQGFEDGEIVFEEYLNMRYRGTESALMMVKPEGSWDFGTAFVKHHRYEFGFTLDDRDIIIDDVRVRGIGKSFRYDERSVDDQLKTVSRKDVSAEKAHSEPRVYFEGGRRRTPVYKLSRLAVGTVVKGPAMLADGTQTIVVTPNAAALVLETHVVIDMSESETDRPSTAPEEREVDPIMLSIFGHRFMAIAEQMGRALQKTSVSTNVKERLDFSCAIFDETGGLVANAPHLPVHLGSMSTCVRRQAEIWKGRLEKGDVIISNHPSYGGTHLPDITLLMPAFNEAGDEILFYAASRAHHADIGGITAGSMPPHSRELHQEGAAIKSEKLVSGGRFNERRVVELLYDEPAKHPGCSGTRCLADNINDLRAQVSANQKGISLIEGLIAEYGEDTVQFYMVAIQNNAELQVRSLLRAVSARFQGRDLSAEDFMDDGSPIRLKIAIDAAKGEAVFDFAGTGPEVYGNINAPEAVSYSAIIYALRCMISEDIPLNQGCLKPITVRIPPGSLLSPSDGAAVVGGNVLTSQRVTDVILRAFQACAASQGDCNNLTFGFGGNVAGQAAVRGFGYYETIAGGSGAGPTWEGTDGVHTHMTNTRITDAEIFERRYPVLLRAFAVRPGSGGRGQHRGGDGVVRDIEFRIPVQVSILSERRVYRPYGMAGGEDAQCGLNLWTSLRRVRAGEGDGDGDGDGDHDGDGEVECEERRINLGAKNSAPMQAGDRIIVCTPGGGGWGPVGEEKTLGRRTDPTESWRKGTHAAREAAALQA</sequence>
<comment type="similarity">
    <text evidence="1">Belongs to the OSBP family.</text>
</comment>
<evidence type="ECO:0000256" key="3">
    <source>
        <dbReference type="ARBA" id="ARBA00022448"/>
    </source>
</evidence>
<feature type="region of interest" description="Disordered" evidence="6">
    <location>
        <begin position="544"/>
        <end position="589"/>
    </location>
</feature>
<dbReference type="GO" id="GO:0005829">
    <property type="term" value="C:cytosol"/>
    <property type="evidence" value="ECO:0007669"/>
    <property type="project" value="TreeGrafter"/>
</dbReference>
<feature type="region of interest" description="Disordered" evidence="6">
    <location>
        <begin position="2292"/>
        <end position="2330"/>
    </location>
</feature>
<gene>
    <name evidence="8" type="ORF">BT67DRAFT_451897</name>
</gene>
<dbReference type="GO" id="GO:0008289">
    <property type="term" value="F:lipid binding"/>
    <property type="evidence" value="ECO:0007669"/>
    <property type="project" value="UniProtKB-KW"/>
</dbReference>
<evidence type="ECO:0000313" key="8">
    <source>
        <dbReference type="EMBL" id="KAK4131182.1"/>
    </source>
</evidence>
<feature type="region of interest" description="Disordered" evidence="6">
    <location>
        <begin position="377"/>
        <end position="412"/>
    </location>
</feature>
<proteinExistence type="inferred from homology"/>
<dbReference type="Gene3D" id="2.60.120.680">
    <property type="entry name" value="GOLD domain"/>
    <property type="match status" value="1"/>
</dbReference>
<evidence type="ECO:0000259" key="7">
    <source>
        <dbReference type="PROSITE" id="PS50003"/>
    </source>
</evidence>
<keyword evidence="4" id="KW-0445">Lipid transport</keyword>
<name>A0AAN6ZAK3_9PEZI</name>
<feature type="compositionally biased region" description="Polar residues" evidence="6">
    <location>
        <begin position="185"/>
        <end position="197"/>
    </location>
</feature>
<dbReference type="Pfam" id="PF02538">
    <property type="entry name" value="Hydantoinase_B"/>
    <property type="match status" value="1"/>
</dbReference>
<dbReference type="CDD" id="cd13289">
    <property type="entry name" value="PH_Osh3p_yeast"/>
    <property type="match status" value="1"/>
</dbReference>
<dbReference type="Proteomes" id="UP001304895">
    <property type="component" value="Unassembled WGS sequence"/>
</dbReference>
<feature type="compositionally biased region" description="Polar residues" evidence="6">
    <location>
        <begin position="166"/>
        <end position="175"/>
    </location>
</feature>
<keyword evidence="3" id="KW-0813">Transport</keyword>
<dbReference type="InterPro" id="IPR001849">
    <property type="entry name" value="PH_domain"/>
</dbReference>
<dbReference type="FunFam" id="2.40.160.120:FF:000001">
    <property type="entry name" value="Oxysterol-binding protein"/>
    <property type="match status" value="1"/>
</dbReference>
<dbReference type="InterPro" id="IPR041680">
    <property type="entry name" value="PH_8"/>
</dbReference>
<feature type="domain" description="PH" evidence="7">
    <location>
        <begin position="218"/>
        <end position="312"/>
    </location>
</feature>
<dbReference type="GO" id="GO:0017168">
    <property type="term" value="F:5-oxoprolinase (ATP-hydrolyzing) activity"/>
    <property type="evidence" value="ECO:0007669"/>
    <property type="project" value="TreeGrafter"/>
</dbReference>
<feature type="region of interest" description="Disordered" evidence="6">
    <location>
        <begin position="498"/>
        <end position="517"/>
    </location>
</feature>
<dbReference type="FunFam" id="2.30.29.30:FF:000369">
    <property type="entry name" value="Oxysterol binding protein"/>
    <property type="match status" value="1"/>
</dbReference>
<dbReference type="Gene3D" id="2.40.160.120">
    <property type="match status" value="1"/>
</dbReference>
<dbReference type="PROSITE" id="PS50003">
    <property type="entry name" value="PH_DOMAIN"/>
    <property type="match status" value="1"/>
</dbReference>
<feature type="region of interest" description="Disordered" evidence="6">
    <location>
        <begin position="48"/>
        <end position="73"/>
    </location>
</feature>
<feature type="region of interest" description="Disordered" evidence="6">
    <location>
        <begin position="151"/>
        <end position="218"/>
    </location>
</feature>
<evidence type="ECO:0000256" key="4">
    <source>
        <dbReference type="ARBA" id="ARBA00023055"/>
    </source>
</evidence>
<dbReference type="SUPFAM" id="SSF101576">
    <property type="entry name" value="Supernatant protein factor (SPF), C-terminal domain"/>
    <property type="match status" value="1"/>
</dbReference>
<dbReference type="Pfam" id="PF01968">
    <property type="entry name" value="Hydantoinase_A"/>
    <property type="match status" value="1"/>
</dbReference>
<evidence type="ECO:0000256" key="2">
    <source>
        <dbReference type="ARBA" id="ARBA00010403"/>
    </source>
</evidence>
<dbReference type="InterPro" id="IPR037239">
    <property type="entry name" value="OSBP_sf"/>
</dbReference>
<keyword evidence="5" id="KW-0446">Lipid-binding</keyword>
<dbReference type="InterPro" id="IPR045079">
    <property type="entry name" value="Oxoprolinase-like"/>
</dbReference>
<dbReference type="GO" id="GO:0120009">
    <property type="term" value="P:intermembrane lipid transfer"/>
    <property type="evidence" value="ECO:0007669"/>
    <property type="project" value="UniProtKB-ARBA"/>
</dbReference>
<comment type="similarity">
    <text evidence="2">Belongs to the oxoprolinase family.</text>
</comment>
<accession>A0AAN6ZAK3</accession>
<dbReference type="SMART" id="SM00233">
    <property type="entry name" value="PH"/>
    <property type="match status" value="1"/>
</dbReference>
<dbReference type="Gene3D" id="3.30.70.3490">
    <property type="match status" value="1"/>
</dbReference>
<dbReference type="InterPro" id="IPR000648">
    <property type="entry name" value="Oxysterol-bd"/>
</dbReference>
<protein>
    <submittedName>
        <fullName evidence="8">Oxysterol binding protein</fullName>
    </submittedName>
</protein>
<evidence type="ECO:0000256" key="6">
    <source>
        <dbReference type="SAM" id="MobiDB-lite"/>
    </source>
</evidence>
<reference evidence="8" key="2">
    <citation type="submission" date="2023-05" db="EMBL/GenBank/DDBJ databases">
        <authorList>
            <consortium name="Lawrence Berkeley National Laboratory"/>
            <person name="Steindorff A."/>
            <person name="Hensen N."/>
            <person name="Bonometti L."/>
            <person name="Westerberg I."/>
            <person name="Brannstrom I.O."/>
            <person name="Guillou S."/>
            <person name="Cros-Aarteil S."/>
            <person name="Calhoun S."/>
            <person name="Haridas S."/>
            <person name="Kuo A."/>
            <person name="Mondo S."/>
            <person name="Pangilinan J."/>
            <person name="Riley R."/>
            <person name="Labutti K."/>
            <person name="Andreopoulos B."/>
            <person name="Lipzen A."/>
            <person name="Chen C."/>
            <person name="Yanf M."/>
            <person name="Daum C."/>
            <person name="Ng V."/>
            <person name="Clum A."/>
            <person name="Ohm R."/>
            <person name="Martin F."/>
            <person name="Silar P."/>
            <person name="Natvig D."/>
            <person name="Lalanne C."/>
            <person name="Gautier V."/>
            <person name="Ament-Velasquez S.L."/>
            <person name="Kruys A."/>
            <person name="Hutchinson M.I."/>
            <person name="Powell A.J."/>
            <person name="Barry K."/>
            <person name="Miller A.N."/>
            <person name="Grigoriev I.V."/>
            <person name="Debuchy R."/>
            <person name="Gladieux P."/>
            <person name="Thoren M.H."/>
            <person name="Johannesson H."/>
        </authorList>
    </citation>
    <scope>NUCLEOTIDE SEQUENCE</scope>
    <source>
        <strain evidence="8">CBS 123565</strain>
    </source>
</reference>
<dbReference type="InterPro" id="IPR008040">
    <property type="entry name" value="Hydant_A_N"/>
</dbReference>
<dbReference type="GO" id="GO:0006749">
    <property type="term" value="P:glutathione metabolic process"/>
    <property type="evidence" value="ECO:0007669"/>
    <property type="project" value="TreeGrafter"/>
</dbReference>
<dbReference type="InterPro" id="IPR036598">
    <property type="entry name" value="GOLD_dom_sf"/>
</dbReference>